<evidence type="ECO:0000256" key="1">
    <source>
        <dbReference type="SAM" id="MobiDB-lite"/>
    </source>
</evidence>
<name>A0A2P4SMQ9_BAMTH</name>
<dbReference type="PANTHER" id="PTHR12156:SF21">
    <property type="entry name" value="PLECKSTRIN HOMOLOGY-LIKE DOMAIN FAMILY B MEMBER 2"/>
    <property type="match status" value="1"/>
</dbReference>
<dbReference type="Proteomes" id="UP000237246">
    <property type="component" value="Unassembled WGS sequence"/>
</dbReference>
<accession>A0A2P4SMQ9</accession>
<dbReference type="EMBL" id="PPHD01034602">
    <property type="protein sequence ID" value="POI25390.1"/>
    <property type="molecule type" value="Genomic_DNA"/>
</dbReference>
<protein>
    <submittedName>
        <fullName evidence="2">Uncharacterized protein</fullName>
    </submittedName>
</protein>
<evidence type="ECO:0000313" key="3">
    <source>
        <dbReference type="Proteomes" id="UP000237246"/>
    </source>
</evidence>
<sequence>MGYNHQHICENQRQKSPEFYSRTASESNVYLNSFHYPDRSYKDHAFDTLSLDSSDSMETSISACSPDNISSASTSNVARIEEMERLLKQAHAEKTRLLESREREMEAKKRALEEEKRRREQLEKRLEEETSQRQKLIEKEVKIREKQRAQ</sequence>
<dbReference type="OrthoDB" id="6020705at2759"/>
<comment type="caution">
    <text evidence="2">The sequence shown here is derived from an EMBL/GenBank/DDBJ whole genome shotgun (WGS) entry which is preliminary data.</text>
</comment>
<dbReference type="PANTHER" id="PTHR12156">
    <property type="entry name" value="PLECKSTRIN HOMOLOGY-LIKE DOMAIN, FAMILY B, MEMBER 3"/>
    <property type="match status" value="1"/>
</dbReference>
<dbReference type="AlphaFoldDB" id="A0A2P4SMQ9"/>
<gene>
    <name evidence="2" type="ORF">CIB84_010860</name>
</gene>
<proteinExistence type="predicted"/>
<keyword evidence="3" id="KW-1185">Reference proteome</keyword>
<feature type="region of interest" description="Disordered" evidence="1">
    <location>
        <begin position="98"/>
        <end position="135"/>
    </location>
</feature>
<reference evidence="2 3" key="1">
    <citation type="submission" date="2018-01" db="EMBL/GenBank/DDBJ databases">
        <title>Comparison of the Chinese Bamboo Partridge and Red Junglefowl genome sequences highlights the importance of demography in genome evolution.</title>
        <authorList>
            <person name="Tiley G.P."/>
            <person name="Kimball R.T."/>
            <person name="Braun E.L."/>
            <person name="Burleigh J.G."/>
        </authorList>
    </citation>
    <scope>NUCLEOTIDE SEQUENCE [LARGE SCALE GENOMIC DNA]</scope>
    <source>
        <strain evidence="2">RTK389</strain>
        <tissue evidence="2">Blood</tissue>
    </source>
</reference>
<dbReference type="GO" id="GO:0070507">
    <property type="term" value="P:regulation of microtubule cytoskeleton organization"/>
    <property type="evidence" value="ECO:0007669"/>
    <property type="project" value="TreeGrafter"/>
</dbReference>
<organism evidence="2 3">
    <name type="scientific">Bambusicola thoracicus</name>
    <name type="common">Chinese bamboo-partridge</name>
    <name type="synonym">Perdix thoracica</name>
    <dbReference type="NCBI Taxonomy" id="9083"/>
    <lineage>
        <taxon>Eukaryota</taxon>
        <taxon>Metazoa</taxon>
        <taxon>Chordata</taxon>
        <taxon>Craniata</taxon>
        <taxon>Vertebrata</taxon>
        <taxon>Euteleostomi</taxon>
        <taxon>Archelosauria</taxon>
        <taxon>Archosauria</taxon>
        <taxon>Dinosauria</taxon>
        <taxon>Saurischia</taxon>
        <taxon>Theropoda</taxon>
        <taxon>Coelurosauria</taxon>
        <taxon>Aves</taxon>
        <taxon>Neognathae</taxon>
        <taxon>Galloanserae</taxon>
        <taxon>Galliformes</taxon>
        <taxon>Phasianidae</taxon>
        <taxon>Perdicinae</taxon>
        <taxon>Bambusicola</taxon>
    </lineage>
</organism>
<evidence type="ECO:0000313" key="2">
    <source>
        <dbReference type="EMBL" id="POI25390.1"/>
    </source>
</evidence>
<dbReference type="GO" id="GO:0045180">
    <property type="term" value="C:basal cortex"/>
    <property type="evidence" value="ECO:0007669"/>
    <property type="project" value="TreeGrafter"/>
</dbReference>
<dbReference type="InterPro" id="IPR052212">
    <property type="entry name" value="PH-like_domain"/>
</dbReference>
<feature type="non-terminal residue" evidence="2">
    <location>
        <position position="150"/>
    </location>
</feature>